<feature type="transmembrane region" description="Helical" evidence="1">
    <location>
        <begin position="234"/>
        <end position="256"/>
    </location>
</feature>
<feature type="transmembrane region" description="Helical" evidence="1">
    <location>
        <begin position="184"/>
        <end position="205"/>
    </location>
</feature>
<feature type="transmembrane region" description="Helical" evidence="1">
    <location>
        <begin position="47"/>
        <end position="66"/>
    </location>
</feature>
<organism evidence="2 3">
    <name type="scientific">Cryptosporangium aurantiacum</name>
    <dbReference type="NCBI Taxonomy" id="134849"/>
    <lineage>
        <taxon>Bacteria</taxon>
        <taxon>Bacillati</taxon>
        <taxon>Actinomycetota</taxon>
        <taxon>Actinomycetes</taxon>
        <taxon>Cryptosporangiales</taxon>
        <taxon>Cryptosporangiaceae</taxon>
        <taxon>Cryptosporangium</taxon>
    </lineage>
</organism>
<dbReference type="STRING" id="134849.SAMN05443668_104420"/>
<keyword evidence="3" id="KW-1185">Reference proteome</keyword>
<protein>
    <submittedName>
        <fullName evidence="2">Peptidase M50B-like</fullName>
    </submittedName>
</protein>
<dbReference type="RefSeq" id="WP_073258038.1">
    <property type="nucleotide sequence ID" value="NZ_FRCS01000004.1"/>
</dbReference>
<feature type="transmembrane region" description="Helical" evidence="1">
    <location>
        <begin position="110"/>
        <end position="131"/>
    </location>
</feature>
<dbReference type="EMBL" id="FRCS01000004">
    <property type="protein sequence ID" value="SHN27964.1"/>
    <property type="molecule type" value="Genomic_DNA"/>
</dbReference>
<keyword evidence="1" id="KW-0812">Transmembrane</keyword>
<evidence type="ECO:0000313" key="3">
    <source>
        <dbReference type="Proteomes" id="UP000184440"/>
    </source>
</evidence>
<keyword evidence="1" id="KW-0472">Membrane</keyword>
<evidence type="ECO:0000256" key="1">
    <source>
        <dbReference type="SAM" id="Phobius"/>
    </source>
</evidence>
<accession>A0A1M7QBD9</accession>
<sequence>MTAGLLPLSVLLAPTPVPTPSPNSTTSGRIGEITEQIAARQPSAPVWLVLLTGFTALLFVGTAAMARLGHSGHEGSHAFFAGLLGEVKGVTIPRRGNPATKVVVKGFSDFVTTFAGYAGPPLLGLLGAWLLSRDHPVAVLWLAIVLFVGLLWLMQNFYGVMIVLLLGGPLLFVAWTTPVAVQTLVAYLLVWSLLLIGAPQVRPLLSRSARKIDPKAKSKSDHLILREMTYVPQIIWALLHLVLCWAALVFGGWLLLVA</sequence>
<dbReference type="OrthoDB" id="9848675at2"/>
<dbReference type="Proteomes" id="UP000184440">
    <property type="component" value="Unassembled WGS sequence"/>
</dbReference>
<evidence type="ECO:0000313" key="2">
    <source>
        <dbReference type="EMBL" id="SHN27964.1"/>
    </source>
</evidence>
<dbReference type="InterPro" id="IPR049500">
    <property type="entry name" value="Peptidase_M50B-like"/>
</dbReference>
<dbReference type="Pfam" id="PF13398">
    <property type="entry name" value="Peptidase_M50B"/>
    <property type="match status" value="1"/>
</dbReference>
<gene>
    <name evidence="2" type="ORF">SAMN05443668_104420</name>
</gene>
<proteinExistence type="predicted"/>
<feature type="transmembrane region" description="Helical" evidence="1">
    <location>
        <begin position="137"/>
        <end position="153"/>
    </location>
</feature>
<reference evidence="2 3" key="1">
    <citation type="submission" date="2016-11" db="EMBL/GenBank/DDBJ databases">
        <authorList>
            <person name="Jaros S."/>
            <person name="Januszkiewicz K."/>
            <person name="Wedrychowicz H."/>
        </authorList>
    </citation>
    <scope>NUCLEOTIDE SEQUENCE [LARGE SCALE GENOMIC DNA]</scope>
    <source>
        <strain evidence="2 3">DSM 46144</strain>
    </source>
</reference>
<name>A0A1M7QBD9_9ACTN</name>
<dbReference type="AlphaFoldDB" id="A0A1M7QBD9"/>
<keyword evidence="1" id="KW-1133">Transmembrane helix</keyword>